<proteinExistence type="predicted"/>
<feature type="compositionally biased region" description="Acidic residues" evidence="1">
    <location>
        <begin position="139"/>
        <end position="149"/>
    </location>
</feature>
<gene>
    <name evidence="2" type="ORF">GGR48_003053</name>
</gene>
<accession>A0A7W6F451</accession>
<dbReference type="AlphaFoldDB" id="A0A7W6F451"/>
<dbReference type="EMBL" id="JACIDH010000017">
    <property type="protein sequence ID" value="MBB3880606.1"/>
    <property type="molecule type" value="Genomic_DNA"/>
</dbReference>
<evidence type="ECO:0000313" key="2">
    <source>
        <dbReference type="EMBL" id="MBB3880606.1"/>
    </source>
</evidence>
<protein>
    <submittedName>
        <fullName evidence="2">Uncharacterized protein</fullName>
    </submittedName>
</protein>
<evidence type="ECO:0000256" key="1">
    <source>
        <dbReference type="SAM" id="MobiDB-lite"/>
    </source>
</evidence>
<sequence>MAKEPGWKAAQKQNAERARLREVGMFNDLAHFIMEFRLNGGETSYPPEARMRDYLNARGWKAERGGPVSIRTVQEMIRHMDPNLDALPKAGPERIARIDGEFLPGTETMYVGYSPEFWMEYRNAVMGGWKPAARRSPGELDDQNTEDDLGSSSVS</sequence>
<reference evidence="2 3" key="1">
    <citation type="submission" date="2020-08" db="EMBL/GenBank/DDBJ databases">
        <title>Genomic Encyclopedia of Type Strains, Phase IV (KMG-IV): sequencing the most valuable type-strain genomes for metagenomic binning, comparative biology and taxonomic classification.</title>
        <authorList>
            <person name="Goeker M."/>
        </authorList>
    </citation>
    <scope>NUCLEOTIDE SEQUENCE [LARGE SCALE GENOMIC DNA]</scope>
    <source>
        <strain evidence="2 3">DSM 19512</strain>
    </source>
</reference>
<feature type="region of interest" description="Disordered" evidence="1">
    <location>
        <begin position="132"/>
        <end position="155"/>
    </location>
</feature>
<organism evidence="2 3">
    <name type="scientific">Sphingomonas pseudosanguinis</name>
    <dbReference type="NCBI Taxonomy" id="413712"/>
    <lineage>
        <taxon>Bacteria</taxon>
        <taxon>Pseudomonadati</taxon>
        <taxon>Pseudomonadota</taxon>
        <taxon>Alphaproteobacteria</taxon>
        <taxon>Sphingomonadales</taxon>
        <taxon>Sphingomonadaceae</taxon>
        <taxon>Sphingomonas</taxon>
    </lineage>
</organism>
<evidence type="ECO:0000313" key="3">
    <source>
        <dbReference type="Proteomes" id="UP000538670"/>
    </source>
</evidence>
<comment type="caution">
    <text evidence="2">The sequence shown here is derived from an EMBL/GenBank/DDBJ whole genome shotgun (WGS) entry which is preliminary data.</text>
</comment>
<keyword evidence="3" id="KW-1185">Reference proteome</keyword>
<name>A0A7W6F451_9SPHN</name>
<dbReference type="Proteomes" id="UP000538670">
    <property type="component" value="Unassembled WGS sequence"/>
</dbReference>
<dbReference type="RefSeq" id="WP_183952645.1">
    <property type="nucleotide sequence ID" value="NZ_JACIDH010000017.1"/>
</dbReference>